<dbReference type="Pfam" id="PF17827">
    <property type="entry name" value="PrmC_N"/>
    <property type="match status" value="1"/>
</dbReference>
<sequence length="395" mass="41903">MRKPALPGRASSGEQQLQTQYGGKATAGLRVTTMDIGFSFNSQVGDALSGIAQALGQAGIEHADNEARLLLSSTFGVSSSDITLAVIMGISLKDLQSAGHCPISAAGAQEENFRLLRQRVMRRQAREPLQYIVGYAPFRFLKISVGPGVFIPRPETETLVQIGLDWLRDKGQSVSAEGHSAGAGDSSTGEGTDSTGKGSKAELGPDNGNGRGRPPARPRIADLCAGSGAVGLSVLTECPGTEVYAVEISGDALEWAHKNADKICRADPSAKNRYHLVHGDAADPAIAGTLGTGRFDAVLSNPPYVPLSRIPQQPEVREYDPDIALYGGSADGLEIPQKIIISSSRLLRPGGLFVMEHDISQAAALRSFASRNGFSDVRTRRDLTGRDRFLTAIKR</sequence>
<dbReference type="EMBL" id="AGZS01000001">
    <property type="protein sequence ID" value="EJD65634.1"/>
    <property type="molecule type" value="Genomic_DNA"/>
</dbReference>
<dbReference type="Gene3D" id="3.40.50.150">
    <property type="entry name" value="Vaccinia Virus protein VP39"/>
    <property type="match status" value="1"/>
</dbReference>
<dbReference type="OrthoDB" id="9800643at2"/>
<name>J0X1B6_9BIFI</name>
<comment type="caution">
    <text evidence="4">The sequence shown here is derived from an EMBL/GenBank/DDBJ whole genome shotgun (WGS) entry which is preliminary data.</text>
</comment>
<feature type="compositionally biased region" description="Polar residues" evidence="1">
    <location>
        <begin position="185"/>
        <end position="197"/>
    </location>
</feature>
<proteinExistence type="predicted"/>
<evidence type="ECO:0000313" key="5">
    <source>
        <dbReference type="Proteomes" id="UP000006415"/>
    </source>
</evidence>
<evidence type="ECO:0000259" key="3">
    <source>
        <dbReference type="Pfam" id="PF17827"/>
    </source>
</evidence>
<dbReference type="GO" id="GO:0003676">
    <property type="term" value="F:nucleic acid binding"/>
    <property type="evidence" value="ECO:0007669"/>
    <property type="project" value="InterPro"/>
</dbReference>
<dbReference type="PANTHER" id="PTHR18895:SF74">
    <property type="entry name" value="MTRF1L RELEASE FACTOR GLUTAMINE METHYLTRANSFERASE"/>
    <property type="match status" value="1"/>
</dbReference>
<dbReference type="Gene3D" id="1.10.8.10">
    <property type="entry name" value="DNA helicase RuvA subunit, C-terminal domain"/>
    <property type="match status" value="1"/>
</dbReference>
<dbReference type="Pfam" id="PF05175">
    <property type="entry name" value="MTS"/>
    <property type="match status" value="1"/>
</dbReference>
<protein>
    <submittedName>
        <fullName evidence="4">HemK family methyltransferase</fullName>
    </submittedName>
</protein>
<dbReference type="InterPro" id="IPR029063">
    <property type="entry name" value="SAM-dependent_MTases_sf"/>
</dbReference>
<dbReference type="STRING" id="857290.HMPREF9156_00398"/>
<dbReference type="GO" id="GO:0032259">
    <property type="term" value="P:methylation"/>
    <property type="evidence" value="ECO:0007669"/>
    <property type="project" value="UniProtKB-KW"/>
</dbReference>
<feature type="domain" description="Methyltransferase small" evidence="2">
    <location>
        <begin position="218"/>
        <end position="304"/>
    </location>
</feature>
<organism evidence="4 5">
    <name type="scientific">Scardovia wiggsiae F0424</name>
    <dbReference type="NCBI Taxonomy" id="857290"/>
    <lineage>
        <taxon>Bacteria</taxon>
        <taxon>Bacillati</taxon>
        <taxon>Actinomycetota</taxon>
        <taxon>Actinomycetes</taxon>
        <taxon>Bifidobacteriales</taxon>
        <taxon>Bifidobacteriaceae</taxon>
        <taxon>Scardovia</taxon>
    </lineage>
</organism>
<dbReference type="InterPro" id="IPR007848">
    <property type="entry name" value="Small_mtfrase_dom"/>
</dbReference>
<dbReference type="RefSeq" id="WP_007147466.1">
    <property type="nucleotide sequence ID" value="NZ_AKCI01000001.1"/>
</dbReference>
<dbReference type="GO" id="GO:0008170">
    <property type="term" value="F:N-methyltransferase activity"/>
    <property type="evidence" value="ECO:0007669"/>
    <property type="project" value="UniProtKB-ARBA"/>
</dbReference>
<dbReference type="PANTHER" id="PTHR18895">
    <property type="entry name" value="HEMK METHYLTRANSFERASE"/>
    <property type="match status" value="1"/>
</dbReference>
<feature type="domain" description="Release factor glutamine methyltransferase N-terminal" evidence="3">
    <location>
        <begin position="46"/>
        <end position="134"/>
    </location>
</feature>
<reference evidence="4 5" key="1">
    <citation type="submission" date="2012-01" db="EMBL/GenBank/DDBJ databases">
        <title>The Genome Sequence of Scardovia wiggsiae F0424.</title>
        <authorList>
            <consortium name="The Broad Institute Genome Sequencing Platform"/>
            <person name="Earl A."/>
            <person name="Ward D."/>
            <person name="Feldgarden M."/>
            <person name="Gevers D."/>
            <person name="Izard J."/>
            <person name="Ganesan A."/>
            <person name="Baranova O.V."/>
            <person name="Blanton J.M."/>
            <person name="Tanner A.C."/>
            <person name="Mathney J."/>
            <person name="Dewhirst F.E."/>
            <person name="Young S.K."/>
            <person name="Zeng Q."/>
            <person name="Gargeya S."/>
            <person name="Fitzgerald M."/>
            <person name="Haas B."/>
            <person name="Abouelleil A."/>
            <person name="Alvarado L."/>
            <person name="Arachchi H.M."/>
            <person name="Berlin A."/>
            <person name="Chapman S.B."/>
            <person name="Gearin G."/>
            <person name="Goldberg J."/>
            <person name="Griggs A."/>
            <person name="Gujja S."/>
            <person name="Hansen M."/>
            <person name="Heiman D."/>
            <person name="Howarth C."/>
            <person name="Larimer J."/>
            <person name="Lui A."/>
            <person name="MacDonald P.J.P."/>
            <person name="McCowen C."/>
            <person name="Montmayeur A."/>
            <person name="Murphy C."/>
            <person name="Neiman D."/>
            <person name="Pearson M."/>
            <person name="Priest M."/>
            <person name="Roberts A."/>
            <person name="Saif S."/>
            <person name="Shea T."/>
            <person name="Sisk P."/>
            <person name="Stolte C."/>
            <person name="Sykes S."/>
            <person name="Wortman J."/>
            <person name="Nusbaum C."/>
            <person name="Birren B."/>
        </authorList>
    </citation>
    <scope>NUCLEOTIDE SEQUENCE [LARGE SCALE GENOMIC DNA]</scope>
    <source>
        <strain evidence="4 5">F0424</strain>
    </source>
</reference>
<dbReference type="GO" id="GO:0008757">
    <property type="term" value="F:S-adenosylmethionine-dependent methyltransferase activity"/>
    <property type="evidence" value="ECO:0007669"/>
    <property type="project" value="UniProtKB-ARBA"/>
</dbReference>
<keyword evidence="5" id="KW-1185">Reference proteome</keyword>
<accession>J0X1B6</accession>
<dbReference type="HOGENOM" id="CLU_018398_4_0_11"/>
<keyword evidence="4" id="KW-0808">Transferase</keyword>
<dbReference type="AlphaFoldDB" id="J0X1B6"/>
<evidence type="ECO:0000259" key="2">
    <source>
        <dbReference type="Pfam" id="PF05175"/>
    </source>
</evidence>
<dbReference type="eggNOG" id="COG2890">
    <property type="taxonomic scope" value="Bacteria"/>
</dbReference>
<gene>
    <name evidence="4" type="ORF">HMPREF9156_00398</name>
</gene>
<dbReference type="InterPro" id="IPR002052">
    <property type="entry name" value="DNA_methylase_N6_adenine_CS"/>
</dbReference>
<dbReference type="InterPro" id="IPR040758">
    <property type="entry name" value="PrmC_N"/>
</dbReference>
<evidence type="ECO:0000313" key="4">
    <source>
        <dbReference type="EMBL" id="EJD65634.1"/>
    </source>
</evidence>
<dbReference type="InterPro" id="IPR050320">
    <property type="entry name" value="N5-glutamine_MTase"/>
</dbReference>
<dbReference type="PROSITE" id="PS00092">
    <property type="entry name" value="N6_MTASE"/>
    <property type="match status" value="1"/>
</dbReference>
<evidence type="ECO:0000256" key="1">
    <source>
        <dbReference type="SAM" id="MobiDB-lite"/>
    </source>
</evidence>
<keyword evidence="4" id="KW-0489">Methyltransferase</keyword>
<dbReference type="Proteomes" id="UP000006415">
    <property type="component" value="Unassembled WGS sequence"/>
</dbReference>
<dbReference type="CDD" id="cd02440">
    <property type="entry name" value="AdoMet_MTases"/>
    <property type="match status" value="1"/>
</dbReference>
<dbReference type="SUPFAM" id="SSF53335">
    <property type="entry name" value="S-adenosyl-L-methionine-dependent methyltransferases"/>
    <property type="match status" value="1"/>
</dbReference>
<feature type="region of interest" description="Disordered" evidence="1">
    <location>
        <begin position="175"/>
        <end position="220"/>
    </location>
</feature>